<dbReference type="STRING" id="29655.A0A0K9NX12"/>
<keyword evidence="2" id="KW-0539">Nucleus</keyword>
<accession>A0A0K9NX12</accession>
<feature type="region of interest" description="Disordered" evidence="6">
    <location>
        <begin position="1058"/>
        <end position="1097"/>
    </location>
</feature>
<evidence type="ECO:0000256" key="4">
    <source>
        <dbReference type="ARBA" id="ARBA00024208"/>
    </source>
</evidence>
<organism evidence="7 8">
    <name type="scientific">Zostera marina</name>
    <name type="common">Eelgrass</name>
    <dbReference type="NCBI Taxonomy" id="29655"/>
    <lineage>
        <taxon>Eukaryota</taxon>
        <taxon>Viridiplantae</taxon>
        <taxon>Streptophyta</taxon>
        <taxon>Embryophyta</taxon>
        <taxon>Tracheophyta</taxon>
        <taxon>Spermatophyta</taxon>
        <taxon>Magnoliopsida</taxon>
        <taxon>Liliopsida</taxon>
        <taxon>Zosteraceae</taxon>
        <taxon>Zostera</taxon>
    </lineage>
</organism>
<feature type="region of interest" description="Disordered" evidence="6">
    <location>
        <begin position="932"/>
        <end position="1037"/>
    </location>
</feature>
<keyword evidence="1 5" id="KW-0175">Coiled coil</keyword>
<dbReference type="OrthoDB" id="673795at2759"/>
<dbReference type="PANTHER" id="PTHR31908:SF11">
    <property type="entry name" value="PROTEIN CROWDED NUCLEI 1"/>
    <property type="match status" value="1"/>
</dbReference>
<evidence type="ECO:0000313" key="7">
    <source>
        <dbReference type="EMBL" id="KMZ60495.1"/>
    </source>
</evidence>
<dbReference type="InterPro" id="IPR040418">
    <property type="entry name" value="CRWN"/>
</dbReference>
<gene>
    <name evidence="7" type="ORF">ZOSMA_59G00570</name>
</gene>
<evidence type="ECO:0000256" key="2">
    <source>
        <dbReference type="ARBA" id="ARBA00023242"/>
    </source>
</evidence>
<sequence length="1193" mass="137163">MMFTPQKKGWSFTPRSSEKNGLLSNPRSLRGSVYGKGKAIVDSDLPPLPPPPQGFLMEKGCDAGVNSVETQVWKSFTEAGMLDEASLLKKDKEALIDKVARLETELYDYQYNMGLLLMEKKEWMSKYKDFDERLGEAEMLLKREQASHLIAISEMEKREENLRKALDVEKQCVVDLENSLREMLSQQADVKSNSDANLAEARALKESFEDKSLKVESKLHAADARLAEVCRKNSEVERKLHDLAVREEILQREQASLSKEKAFQFDDIAKQREDLKTWEKSLHDGQERLVNNQRILNQREMKFNDSDNAVMRKEREIEIMKQTVDMSNASLKEKENYINLRLTALAAKEKDIEIQFNNIQKKEKELIAKEEILNNREAVEIQKLVDENKSDLNSKLHDFEIELSKKRELFDEEQKGKLVSIEEMDSEIKQKEESILKREQALENEIEIFNAGKKERDMKEKELKKLEKDFKTEEIKLQKKTKQYTEDYQRLLILKEEIDVTKKAVETENLRLISQQDSLKLTEKERAEHIDLQLKLKLEIEECRNIKESLAAEQKELRGEREKFEKEWETLDEKTSALVVDTKKVANEREYLDKWKHAEELKLKNEQQVAEDEIQKKAADLKLKKEAFDANTAHERSEIFEMLQRERADMVRELDLLKHEIEIDMQKKLQDLESDYRQKETEFNDQKNRELDRIKILRDLSASETQKMKTEQNSLENAKHEYIIQRKKLEEDQEEIRGDIGTLLSLNKSLKEHREEFIKERESFLSQKCKGCGVQVELVISALRPVNEIVNPDNVRLSSLANFSACDPKQNNASDFSPVANISQSGSSGSRFSWMKRCREKIFKISPGKVIEDSADNVQAENSKVPDKPAHNAGADDIGVTEAPRYFIGALKDGEVLPRSVENSAEIQRNETDNGIPETISQHDTFLISEKNKSRSLSPLAEEGFKSQTAKPKSRRSGRSRPKKKISEKTDNDDSHGDSIHTENTISLGRKRNFSQTSGNMADDVNSESLSESISLGGRRKKRQTVAPEPQPVREKRYNFRKSTLVGTNKAVQALSLKTKGKTKSRQQSEATSLATNEHADDILQDNEGLSKYEPNFVPSLLRDENLSQSKTPAIEKVEDVKVTKIENVAEHSGRDMSKLTAEESIPPILAEQNKRASETESSGDFDSDSEQESDLEEHNPSVSKKLWKFFTS</sequence>
<name>A0A0K9NX12_ZOSMR</name>
<feature type="compositionally biased region" description="Basic residues" evidence="6">
    <location>
        <begin position="952"/>
        <end position="964"/>
    </location>
</feature>
<feature type="coiled-coil region" evidence="5">
    <location>
        <begin position="640"/>
        <end position="735"/>
    </location>
</feature>
<comment type="caution">
    <text evidence="7">The sequence shown here is derived from an EMBL/GenBank/DDBJ whole genome shotgun (WGS) entry which is preliminary data.</text>
</comment>
<feature type="compositionally biased region" description="Polar residues" evidence="6">
    <location>
        <begin position="1066"/>
        <end position="1076"/>
    </location>
</feature>
<dbReference type="GO" id="GO:0006997">
    <property type="term" value="P:nucleus organization"/>
    <property type="evidence" value="ECO:0007669"/>
    <property type="project" value="InterPro"/>
</dbReference>
<feature type="compositionally biased region" description="Acidic residues" evidence="6">
    <location>
        <begin position="1162"/>
        <end position="1176"/>
    </location>
</feature>
<feature type="compositionally biased region" description="Basic and acidic residues" evidence="6">
    <location>
        <begin position="1129"/>
        <end position="1142"/>
    </location>
</feature>
<protein>
    <submittedName>
        <fullName evidence="7">Nuclear matrix constituent-like protein 1</fullName>
    </submittedName>
</protein>
<evidence type="ECO:0000313" key="8">
    <source>
        <dbReference type="Proteomes" id="UP000036987"/>
    </source>
</evidence>
<feature type="compositionally biased region" description="Low complexity" evidence="6">
    <location>
        <begin position="1007"/>
        <end position="1017"/>
    </location>
</feature>
<proteinExistence type="inferred from homology"/>
<feature type="region of interest" description="Disordered" evidence="6">
    <location>
        <begin position="1129"/>
        <end position="1182"/>
    </location>
</feature>
<dbReference type="OMA" id="DGIQNLM"/>
<evidence type="ECO:0000256" key="1">
    <source>
        <dbReference type="ARBA" id="ARBA00023054"/>
    </source>
</evidence>
<comment type="similarity">
    <text evidence="4">Belongs to the CRWN family.</text>
</comment>
<feature type="coiled-coil region" evidence="5">
    <location>
        <begin position="536"/>
        <end position="574"/>
    </location>
</feature>
<feature type="region of interest" description="Disordered" evidence="6">
    <location>
        <begin position="1"/>
        <end position="29"/>
    </location>
</feature>
<dbReference type="PANTHER" id="PTHR31908">
    <property type="entry name" value="PROTEIN CROWDED NUCLEI 4"/>
    <property type="match status" value="1"/>
</dbReference>
<feature type="coiled-coil region" evidence="5">
    <location>
        <begin position="421"/>
        <end position="483"/>
    </location>
</feature>
<dbReference type="GO" id="GO:0005652">
    <property type="term" value="C:nuclear lamina"/>
    <property type="evidence" value="ECO:0007669"/>
    <property type="project" value="UniProtKB-SubCell"/>
</dbReference>
<evidence type="ECO:0000256" key="5">
    <source>
        <dbReference type="SAM" id="Coils"/>
    </source>
</evidence>
<evidence type="ECO:0000256" key="3">
    <source>
        <dbReference type="ARBA" id="ARBA00024186"/>
    </source>
</evidence>
<comment type="subcellular location">
    <subcellularLocation>
        <location evidence="3">Nucleus lamina</location>
    </subcellularLocation>
</comment>
<dbReference type="EMBL" id="LFYR01001622">
    <property type="protein sequence ID" value="KMZ60495.1"/>
    <property type="molecule type" value="Genomic_DNA"/>
</dbReference>
<dbReference type="AlphaFoldDB" id="A0A0K9NX12"/>
<reference evidence="8" key="1">
    <citation type="journal article" date="2016" name="Nature">
        <title>The genome of the seagrass Zostera marina reveals angiosperm adaptation to the sea.</title>
        <authorList>
            <person name="Olsen J.L."/>
            <person name="Rouze P."/>
            <person name="Verhelst B."/>
            <person name="Lin Y.-C."/>
            <person name="Bayer T."/>
            <person name="Collen J."/>
            <person name="Dattolo E."/>
            <person name="De Paoli E."/>
            <person name="Dittami S."/>
            <person name="Maumus F."/>
            <person name="Michel G."/>
            <person name="Kersting A."/>
            <person name="Lauritano C."/>
            <person name="Lohaus R."/>
            <person name="Toepel M."/>
            <person name="Tonon T."/>
            <person name="Vanneste K."/>
            <person name="Amirebrahimi M."/>
            <person name="Brakel J."/>
            <person name="Bostroem C."/>
            <person name="Chovatia M."/>
            <person name="Grimwood J."/>
            <person name="Jenkins J.W."/>
            <person name="Jueterbock A."/>
            <person name="Mraz A."/>
            <person name="Stam W.T."/>
            <person name="Tice H."/>
            <person name="Bornberg-Bauer E."/>
            <person name="Green P.J."/>
            <person name="Pearson G.A."/>
            <person name="Procaccini G."/>
            <person name="Duarte C.M."/>
            <person name="Schmutz J."/>
            <person name="Reusch T.B.H."/>
            <person name="Van de Peer Y."/>
        </authorList>
    </citation>
    <scope>NUCLEOTIDE SEQUENCE [LARGE SCALE GENOMIC DNA]</scope>
    <source>
        <strain evidence="8">cv. Finnish</strain>
    </source>
</reference>
<keyword evidence="8" id="KW-1185">Reference proteome</keyword>
<feature type="compositionally biased region" description="Basic and acidic residues" evidence="6">
    <location>
        <begin position="965"/>
        <end position="981"/>
    </location>
</feature>
<dbReference type="Proteomes" id="UP000036987">
    <property type="component" value="Unassembled WGS sequence"/>
</dbReference>
<evidence type="ECO:0000256" key="6">
    <source>
        <dbReference type="SAM" id="MobiDB-lite"/>
    </source>
</evidence>